<evidence type="ECO:0000256" key="8">
    <source>
        <dbReference type="ARBA" id="ARBA00023128"/>
    </source>
</evidence>
<name>A0A8B9KSQ1_ASTMX</name>
<dbReference type="EMBL" id="JAICCE010000010">
    <property type="protein sequence ID" value="KAG9272581.1"/>
    <property type="molecule type" value="Genomic_DNA"/>
</dbReference>
<feature type="repeat" description="Solcar" evidence="10">
    <location>
        <begin position="8"/>
        <end position="88"/>
    </location>
</feature>
<dbReference type="Ensembl" id="ENSAMXT00005045733.1">
    <property type="protein sequence ID" value="ENSAMXP00005042029.1"/>
    <property type="gene ID" value="ENSAMXG00005019648.1"/>
</dbReference>
<dbReference type="InterPro" id="IPR052465">
    <property type="entry name" value="Mito_NAD+_Carrier"/>
</dbReference>
<keyword evidence="6" id="KW-0999">Mitochondrion inner membrane</keyword>
<dbReference type="PANTHER" id="PTHR46131">
    <property type="entry name" value="SD08549P"/>
    <property type="match status" value="1"/>
</dbReference>
<keyword evidence="9 10" id="KW-0472">Membrane</keyword>
<evidence type="ECO:0000256" key="4">
    <source>
        <dbReference type="ARBA" id="ARBA00022692"/>
    </source>
</evidence>
<keyword evidence="5" id="KW-0677">Repeat</keyword>
<accession>A0A8B9KSQ1</accession>
<evidence type="ECO:0000313" key="14">
    <source>
        <dbReference type="Proteomes" id="UP000694621"/>
    </source>
</evidence>
<keyword evidence="4 10" id="KW-0812">Transmembrane</keyword>
<dbReference type="InterPro" id="IPR023395">
    <property type="entry name" value="MCP_dom_sf"/>
</dbReference>
<proteinExistence type="inferred from homology"/>
<keyword evidence="7" id="KW-1133">Transmembrane helix</keyword>
<dbReference type="KEGG" id="amex:103033718"/>
<dbReference type="PROSITE" id="PS50920">
    <property type="entry name" value="SOLCAR"/>
    <property type="match status" value="3"/>
</dbReference>
<evidence type="ECO:0000256" key="5">
    <source>
        <dbReference type="ARBA" id="ARBA00022737"/>
    </source>
</evidence>
<evidence type="ECO:0000256" key="10">
    <source>
        <dbReference type="PROSITE-ProRule" id="PRU00282"/>
    </source>
</evidence>
<dbReference type="GO" id="GO:0051724">
    <property type="term" value="F:NAD transmembrane transporter activity"/>
    <property type="evidence" value="ECO:0007669"/>
    <property type="project" value="TreeGrafter"/>
</dbReference>
<keyword evidence="3 11" id="KW-0813">Transport</keyword>
<evidence type="ECO:0000256" key="1">
    <source>
        <dbReference type="ARBA" id="ARBA00004448"/>
    </source>
</evidence>
<keyword evidence="8" id="KW-0496">Mitochondrion</keyword>
<dbReference type="Proteomes" id="UP000694621">
    <property type="component" value="Unplaced"/>
</dbReference>
<evidence type="ECO:0000313" key="12">
    <source>
        <dbReference type="EMBL" id="KAG9272581.1"/>
    </source>
</evidence>
<evidence type="ECO:0000256" key="11">
    <source>
        <dbReference type="RuleBase" id="RU000488"/>
    </source>
</evidence>
<reference evidence="12 15" key="1">
    <citation type="submission" date="2021-07" db="EMBL/GenBank/DDBJ databases">
        <authorList>
            <person name="Imarazene B."/>
            <person name="Zahm M."/>
            <person name="Klopp C."/>
            <person name="Cabau C."/>
            <person name="Beille S."/>
            <person name="Jouanno E."/>
            <person name="Castinel A."/>
            <person name="Lluch J."/>
            <person name="Gil L."/>
            <person name="Kuchtly C."/>
            <person name="Lopez Roques C."/>
            <person name="Donnadieu C."/>
            <person name="Parrinello H."/>
            <person name="Journot L."/>
            <person name="Du K."/>
            <person name="Schartl M."/>
            <person name="Retaux S."/>
            <person name="Guiguen Y."/>
        </authorList>
    </citation>
    <scope>NUCLEOTIDE SEQUENCE [LARGE SCALE GENOMIC DNA]</scope>
    <source>
        <strain evidence="12">Pach_M1</strain>
        <tissue evidence="12">Testis</tissue>
    </source>
</reference>
<protein>
    <submittedName>
        <fullName evidence="12 13">Solute carrier family 25 member 51</fullName>
    </submittedName>
</protein>
<dbReference type="Gene3D" id="1.50.40.10">
    <property type="entry name" value="Mitochondrial carrier domain"/>
    <property type="match status" value="1"/>
</dbReference>
<feature type="repeat" description="Solcar" evidence="10">
    <location>
        <begin position="99"/>
        <end position="184"/>
    </location>
</feature>
<comment type="subcellular location">
    <subcellularLocation>
        <location evidence="1">Mitochondrion inner membrane</location>
        <topology evidence="1">Multi-pass membrane protein</topology>
    </subcellularLocation>
</comment>
<evidence type="ECO:0000256" key="7">
    <source>
        <dbReference type="ARBA" id="ARBA00022989"/>
    </source>
</evidence>
<dbReference type="Pfam" id="PF00153">
    <property type="entry name" value="Mito_carr"/>
    <property type="match status" value="3"/>
</dbReference>
<sequence length="290" mass="32754">MGASDDSDRTWKHYVCGSAASVINILVTFPIQKVMFRQQLHGFSATQSLLQLKGEGRHLLYRGVLPPLMQRITTIGLMFGLYEEFSRPMLKYTQDTQIPEQLTRSAAAFMAGTSEAVMVPFERVQTLLQDHKHHARFKSTSHAFKTLLRDYGVKECYRGLTPVLFRNGPCSMLYFGLRGPLKELLPEAQTQQGHLLNDFVSGALMGGGISTLFYPMNVVKSRAQSQVGGEFVGFPRLLHTVLKERNWSLFHLYRGGGLNVLRSVTSWGIITATYEFLMRSWVQSSKEPKK</sequence>
<evidence type="ECO:0000256" key="3">
    <source>
        <dbReference type="ARBA" id="ARBA00022448"/>
    </source>
</evidence>
<gene>
    <name evidence="12" type="primary">SLC25A51</name>
    <name evidence="12" type="ORF">AMEX_G13595</name>
</gene>
<organism evidence="13 14">
    <name type="scientific">Astyanax mexicanus</name>
    <name type="common">Blind cave fish</name>
    <name type="synonym">Astyanax fasciatus mexicanus</name>
    <dbReference type="NCBI Taxonomy" id="7994"/>
    <lineage>
        <taxon>Eukaryota</taxon>
        <taxon>Metazoa</taxon>
        <taxon>Chordata</taxon>
        <taxon>Craniata</taxon>
        <taxon>Vertebrata</taxon>
        <taxon>Euteleostomi</taxon>
        <taxon>Actinopterygii</taxon>
        <taxon>Neopterygii</taxon>
        <taxon>Teleostei</taxon>
        <taxon>Ostariophysi</taxon>
        <taxon>Characiformes</taxon>
        <taxon>Characoidei</taxon>
        <taxon>Acestrorhamphidae</taxon>
        <taxon>Acestrorhamphinae</taxon>
        <taxon>Astyanax</taxon>
    </lineage>
</organism>
<dbReference type="GO" id="GO:0005743">
    <property type="term" value="C:mitochondrial inner membrane"/>
    <property type="evidence" value="ECO:0007669"/>
    <property type="project" value="UniProtKB-SubCell"/>
</dbReference>
<evidence type="ECO:0000256" key="9">
    <source>
        <dbReference type="ARBA" id="ARBA00023136"/>
    </source>
</evidence>
<reference evidence="13" key="2">
    <citation type="submission" date="2025-05" db="UniProtKB">
        <authorList>
            <consortium name="Ensembl"/>
        </authorList>
    </citation>
    <scope>IDENTIFICATION</scope>
</reference>
<evidence type="ECO:0000313" key="15">
    <source>
        <dbReference type="Proteomes" id="UP000752171"/>
    </source>
</evidence>
<evidence type="ECO:0000256" key="2">
    <source>
        <dbReference type="ARBA" id="ARBA00006375"/>
    </source>
</evidence>
<dbReference type="Proteomes" id="UP000752171">
    <property type="component" value="Unassembled WGS sequence"/>
</dbReference>
<evidence type="ECO:0000256" key="6">
    <source>
        <dbReference type="ARBA" id="ARBA00022792"/>
    </source>
</evidence>
<dbReference type="SUPFAM" id="SSF103506">
    <property type="entry name" value="Mitochondrial carrier"/>
    <property type="match status" value="1"/>
</dbReference>
<comment type="similarity">
    <text evidence="2 11">Belongs to the mitochondrial carrier (TC 2.A.29) family.</text>
</comment>
<dbReference type="PANTHER" id="PTHR46131:SF1">
    <property type="entry name" value="SD08549P"/>
    <property type="match status" value="1"/>
</dbReference>
<dbReference type="AlphaFoldDB" id="A0A8B9KSQ1"/>
<evidence type="ECO:0000313" key="13">
    <source>
        <dbReference type="Ensembl" id="ENSAMXP00005042029.1"/>
    </source>
</evidence>
<feature type="repeat" description="Solcar" evidence="10">
    <location>
        <begin position="193"/>
        <end position="280"/>
    </location>
</feature>
<dbReference type="InterPro" id="IPR018108">
    <property type="entry name" value="MCP_transmembrane"/>
</dbReference>